<evidence type="ECO:0000256" key="1">
    <source>
        <dbReference type="SAM" id="MobiDB-lite"/>
    </source>
</evidence>
<dbReference type="AlphaFoldDB" id="A0A645BWK4"/>
<gene>
    <name evidence="2" type="ORF">SDC9_116583</name>
</gene>
<reference evidence="2" key="1">
    <citation type="submission" date="2019-08" db="EMBL/GenBank/DDBJ databases">
        <authorList>
            <person name="Kucharzyk K."/>
            <person name="Murdoch R.W."/>
            <person name="Higgins S."/>
            <person name="Loffler F."/>
        </authorList>
    </citation>
    <scope>NUCLEOTIDE SEQUENCE</scope>
</reference>
<accession>A0A645BWK4</accession>
<comment type="caution">
    <text evidence="2">The sequence shown here is derived from an EMBL/GenBank/DDBJ whole genome shotgun (WGS) entry which is preliminary data.</text>
</comment>
<proteinExistence type="predicted"/>
<organism evidence="2">
    <name type="scientific">bioreactor metagenome</name>
    <dbReference type="NCBI Taxonomy" id="1076179"/>
    <lineage>
        <taxon>unclassified sequences</taxon>
        <taxon>metagenomes</taxon>
        <taxon>ecological metagenomes</taxon>
    </lineage>
</organism>
<protein>
    <submittedName>
        <fullName evidence="2">Uncharacterized protein</fullName>
    </submittedName>
</protein>
<name>A0A645BWK4_9ZZZZ</name>
<evidence type="ECO:0000313" key="2">
    <source>
        <dbReference type="EMBL" id="MPM69635.1"/>
    </source>
</evidence>
<feature type="region of interest" description="Disordered" evidence="1">
    <location>
        <begin position="86"/>
        <end position="118"/>
    </location>
</feature>
<sequence>MLLGDAENADIRRVAPALKHAVGLNQRHDRLYAVESLKLGDCLLVQRRLARGAAAVSAADIGPGVDADGRQTAGSGKAFDGCLLDADTEGHHDHDGRNTDDHTEHGQERPHFSPPQVQKRCGQQIADFHCSSSCAVSRRMLTGPRARARVFS</sequence>
<dbReference type="EMBL" id="VSSQ01022988">
    <property type="protein sequence ID" value="MPM69635.1"/>
    <property type="molecule type" value="Genomic_DNA"/>
</dbReference>
<feature type="compositionally biased region" description="Basic and acidic residues" evidence="1">
    <location>
        <begin position="88"/>
        <end position="111"/>
    </location>
</feature>